<feature type="transmembrane region" description="Helical" evidence="1">
    <location>
        <begin position="600"/>
        <end position="621"/>
    </location>
</feature>
<gene>
    <name evidence="2" type="ORF">NDM98_09140</name>
</gene>
<feature type="transmembrane region" description="Helical" evidence="1">
    <location>
        <begin position="716"/>
        <end position="736"/>
    </location>
</feature>
<feature type="transmembrane region" description="Helical" evidence="1">
    <location>
        <begin position="669"/>
        <end position="696"/>
    </location>
</feature>
<dbReference type="RefSeq" id="WP_251606613.1">
    <property type="nucleotide sequence ID" value="NZ_JAMQJY010000001.1"/>
</dbReference>
<organism evidence="2 3">
    <name type="scientific">Alkalicoccobacillus plakortidis</name>
    <dbReference type="NCBI Taxonomy" id="444060"/>
    <lineage>
        <taxon>Bacteria</taxon>
        <taxon>Bacillati</taxon>
        <taxon>Bacillota</taxon>
        <taxon>Bacilli</taxon>
        <taxon>Bacillales</taxon>
        <taxon>Bacillaceae</taxon>
        <taxon>Alkalicoccobacillus</taxon>
    </lineage>
</organism>
<dbReference type="EMBL" id="JAMQJY010000001">
    <property type="protein sequence ID" value="MCM2675641.1"/>
    <property type="molecule type" value="Genomic_DNA"/>
</dbReference>
<sequence>MVGFNLYSKKAVIGIMIVLTLILSTLSYSFSALVDANKQVKQDITDFSRGTYDILLRPSGAQTQLEQELNLIEENYLGVGTGGISMSQWEEVKAHPQVEIAAPVAAVGLFRSRERSWTMEKDEEASMYYAVQYLTTDGVHTYTHHDDVFVYDFFHEETDVSISRYASTIDVWNAFMGGDMASFKFPDTYHQVVAIDPSEEEKLVGFDFKALTDKVYDYDSYEDGEFSLPIMSLSEASPPVSIKLTIDPLHNYSAEEWQEIKSKFIDGSSGYTEFKDPELYQAITEEYIFTQRYQQEEIYEIIPRETQSPFNQVLLFVDEDMNLLSGIGDNKFGGTINYFSQRIGYQLEPISYQMIDDTTLYVEQISEDKHYQAPIYRQMTEKEFFEVDEFNVPLNEEDIFEFYENGTFSIEENVDTLASAPLGIYGRAQPHLAADPSIKLHPSAIPGSFVTTPAHGLLSMEWAEKLKGETPIDAIRVKVAGITGYDDDAATLIRDLASEWEAAGFTVDIVAGASLQELTVQVEGIGDVIQSFTTLGAADTVRSSINALQIALTILYALVALTFVSFIFFNLLADRKADEQLLAKLGWSEKQIRQTRYKEWARMLGAPVMVVLGCFISLGFIREQWFLLSFSILFSLIILLLFFVAEWLQKRKTVQVKKRGETVTNQNIWFYRFSILASGIQLFLTTILSCFLPFFLLQNIERTTQTKLGTYIHGEIEGLFTLIIILLYALSLLTIYQSLIRLWKKREQEIRLFLYLGWGERAIKTYFLKEVLVWASFSTISGWIVSLLASTFLIEITAVSMLSGLGVVLLLILLTASFTIYTLHRLTTKGGTKHAYQAS</sequence>
<protein>
    <recommendedName>
        <fullName evidence="4">FtsX-like permease family protein</fullName>
    </recommendedName>
</protein>
<reference evidence="2" key="1">
    <citation type="submission" date="2022-06" db="EMBL/GenBank/DDBJ databases">
        <title>Alkalicoccobacillus porphyridii sp. nov., isolated from a marine red alga, Porphyridium purpureum and reclassification of Shouchella plakortidis and Shouchella gibsonii as Alkalicoccobacillus plakortidis comb. nov. and Alkalicoccobacillus gibsonii comb. nov.</title>
        <authorList>
            <person name="Kim K.H."/>
            <person name="Lee J.K."/>
            <person name="Han D.M."/>
            <person name="Baek J.H."/>
            <person name="Jeon C.O."/>
        </authorList>
    </citation>
    <scope>NUCLEOTIDE SEQUENCE</scope>
    <source>
        <strain evidence="2">DSM 19153</strain>
    </source>
</reference>
<evidence type="ECO:0008006" key="4">
    <source>
        <dbReference type="Google" id="ProtNLM"/>
    </source>
</evidence>
<name>A0ABT0XIB7_9BACI</name>
<keyword evidence="1" id="KW-1133">Transmembrane helix</keyword>
<evidence type="ECO:0000256" key="1">
    <source>
        <dbReference type="SAM" id="Phobius"/>
    </source>
</evidence>
<accession>A0ABT0XIB7</accession>
<comment type="caution">
    <text evidence="2">The sequence shown here is derived from an EMBL/GenBank/DDBJ whole genome shotgun (WGS) entry which is preliminary data.</text>
</comment>
<keyword evidence="3" id="KW-1185">Reference proteome</keyword>
<proteinExistence type="predicted"/>
<feature type="transmembrane region" description="Helical" evidence="1">
    <location>
        <begin position="550"/>
        <end position="572"/>
    </location>
</feature>
<evidence type="ECO:0000313" key="3">
    <source>
        <dbReference type="Proteomes" id="UP001203665"/>
    </source>
</evidence>
<evidence type="ECO:0000313" key="2">
    <source>
        <dbReference type="EMBL" id="MCM2675641.1"/>
    </source>
</evidence>
<feature type="transmembrane region" description="Helical" evidence="1">
    <location>
        <begin position="627"/>
        <end position="648"/>
    </location>
</feature>
<feature type="transmembrane region" description="Helical" evidence="1">
    <location>
        <begin position="12"/>
        <end position="34"/>
    </location>
</feature>
<keyword evidence="1" id="KW-0812">Transmembrane</keyword>
<feature type="transmembrane region" description="Helical" evidence="1">
    <location>
        <begin position="771"/>
        <end position="794"/>
    </location>
</feature>
<keyword evidence="1" id="KW-0472">Membrane</keyword>
<feature type="transmembrane region" description="Helical" evidence="1">
    <location>
        <begin position="800"/>
        <end position="823"/>
    </location>
</feature>
<dbReference type="Proteomes" id="UP001203665">
    <property type="component" value="Unassembled WGS sequence"/>
</dbReference>